<dbReference type="InterPro" id="IPR029068">
    <property type="entry name" value="Glyas_Bleomycin-R_OHBP_Dase"/>
</dbReference>
<dbReference type="PANTHER" id="PTHR43279:SF1">
    <property type="entry name" value="CATECHOL-2,3-DIOXYGENASE"/>
    <property type="match status" value="1"/>
</dbReference>
<dbReference type="Pfam" id="PF00903">
    <property type="entry name" value="Glyoxalase"/>
    <property type="match status" value="1"/>
</dbReference>
<dbReference type="Gene3D" id="3.10.180.10">
    <property type="entry name" value="2,3-Dihydroxybiphenyl 1,2-Dioxygenase, domain 1"/>
    <property type="match status" value="2"/>
</dbReference>
<gene>
    <name evidence="2" type="ORF">SAMN07250955_101418</name>
</gene>
<keyword evidence="3" id="KW-1185">Reference proteome</keyword>
<name>A0A212Q5A1_9PROT</name>
<dbReference type="PROSITE" id="PS51819">
    <property type="entry name" value="VOC"/>
    <property type="match status" value="1"/>
</dbReference>
<sequence>MDTMDGHPGIDSSTGQSMALGPVGLVVADLARVADFYETLGLRRLPDQDGSRVLGAGGRPLVVLREVKGATRDQREAGLFHLALRVPDRRTLAAVLRYLIETKIGLDGLSDHHVSEALYLQDPEGNGIEIYADRPRADWHDEQGRFSMTTKRLDVEGLMSATGHPGAAPLPAGTDMGHVHLESVDPETIRDFYGDRLGMSLMARYPHAVFLARDGYHHHLAGNAWNRRSRPRAVAPMTQGLDFVTIRLAPGLLAANGAELCDPSGVRVRLEAL</sequence>
<dbReference type="PANTHER" id="PTHR43279">
    <property type="entry name" value="CATECHOL-2,3-DIOXYGENASE"/>
    <property type="match status" value="1"/>
</dbReference>
<dbReference type="SUPFAM" id="SSF54593">
    <property type="entry name" value="Glyoxalase/Bleomycin resistance protein/Dihydroxybiphenyl dioxygenase"/>
    <property type="match status" value="2"/>
</dbReference>
<keyword evidence="2" id="KW-0223">Dioxygenase</keyword>
<feature type="domain" description="VOC" evidence="1">
    <location>
        <begin position="19"/>
        <end position="133"/>
    </location>
</feature>
<dbReference type="RefSeq" id="WP_088559713.1">
    <property type="nucleotide sequence ID" value="NZ_FYEH01000001.1"/>
</dbReference>
<protein>
    <submittedName>
        <fullName evidence="2">Catechol 2,3-dioxygenase</fullName>
    </submittedName>
</protein>
<dbReference type="AlphaFoldDB" id="A0A212Q5A1"/>
<dbReference type="EMBL" id="FYEH01000001">
    <property type="protein sequence ID" value="SNB54435.1"/>
    <property type="molecule type" value="Genomic_DNA"/>
</dbReference>
<evidence type="ECO:0000313" key="2">
    <source>
        <dbReference type="EMBL" id="SNB54435.1"/>
    </source>
</evidence>
<dbReference type="GO" id="GO:0051213">
    <property type="term" value="F:dioxygenase activity"/>
    <property type="evidence" value="ECO:0007669"/>
    <property type="project" value="UniProtKB-KW"/>
</dbReference>
<organism evidence="2 3">
    <name type="scientific">Arboricoccus pini</name>
    <dbReference type="NCBI Taxonomy" id="1963835"/>
    <lineage>
        <taxon>Bacteria</taxon>
        <taxon>Pseudomonadati</taxon>
        <taxon>Pseudomonadota</taxon>
        <taxon>Alphaproteobacteria</taxon>
        <taxon>Geminicoccales</taxon>
        <taxon>Geminicoccaceae</taxon>
        <taxon>Arboricoccus</taxon>
    </lineage>
</organism>
<dbReference type="Proteomes" id="UP000197065">
    <property type="component" value="Unassembled WGS sequence"/>
</dbReference>
<proteinExistence type="predicted"/>
<evidence type="ECO:0000259" key="1">
    <source>
        <dbReference type="PROSITE" id="PS51819"/>
    </source>
</evidence>
<dbReference type="InterPro" id="IPR037523">
    <property type="entry name" value="VOC_core"/>
</dbReference>
<dbReference type="OrthoDB" id="9792626at2"/>
<evidence type="ECO:0000313" key="3">
    <source>
        <dbReference type="Proteomes" id="UP000197065"/>
    </source>
</evidence>
<accession>A0A212Q5A1</accession>
<reference evidence="2 3" key="1">
    <citation type="submission" date="2017-06" db="EMBL/GenBank/DDBJ databases">
        <authorList>
            <person name="Kim H.J."/>
            <person name="Triplett B.A."/>
        </authorList>
    </citation>
    <scope>NUCLEOTIDE SEQUENCE [LARGE SCALE GENOMIC DNA]</scope>
    <source>
        <strain evidence="2 3">B29T1</strain>
    </source>
</reference>
<keyword evidence="2" id="KW-0560">Oxidoreductase</keyword>
<dbReference type="InterPro" id="IPR004360">
    <property type="entry name" value="Glyas_Fos-R_dOase_dom"/>
</dbReference>